<comment type="caution">
    <text evidence="2">The sequence shown here is derived from an EMBL/GenBank/DDBJ whole genome shotgun (WGS) entry which is preliminary data.</text>
</comment>
<evidence type="ECO:0000256" key="1">
    <source>
        <dbReference type="SAM" id="Phobius"/>
    </source>
</evidence>
<evidence type="ECO:0008006" key="4">
    <source>
        <dbReference type="Google" id="ProtNLM"/>
    </source>
</evidence>
<dbReference type="Gene3D" id="3.10.129.10">
    <property type="entry name" value="Hotdog Thioesterase"/>
    <property type="match status" value="1"/>
</dbReference>
<dbReference type="Proteomes" id="UP000308549">
    <property type="component" value="Unassembled WGS sequence"/>
</dbReference>
<dbReference type="OrthoDB" id="506431at2759"/>
<accession>A0A4U0TLV7</accession>
<dbReference type="PANTHER" id="PTHR47260:SF1">
    <property type="entry name" value="UPF0644 PROTEIN PB2B4.06"/>
    <property type="match status" value="1"/>
</dbReference>
<protein>
    <recommendedName>
        <fullName evidence="4">Thioesterase domain-containing protein</fullName>
    </recommendedName>
</protein>
<keyword evidence="1" id="KW-0472">Membrane</keyword>
<reference evidence="2 3" key="1">
    <citation type="submission" date="2017-03" db="EMBL/GenBank/DDBJ databases">
        <title>Genomes of endolithic fungi from Antarctica.</title>
        <authorList>
            <person name="Coleine C."/>
            <person name="Masonjones S."/>
            <person name="Stajich J.E."/>
        </authorList>
    </citation>
    <scope>NUCLEOTIDE SEQUENCE [LARGE SCALE GENOMIC DNA]</scope>
    <source>
        <strain evidence="2 3">CCFEE 6315</strain>
    </source>
</reference>
<keyword evidence="3" id="KW-1185">Reference proteome</keyword>
<sequence>MSAARALRPRALRPQLSNRYQHLRRHESTAANTGPTYTPPAPPPPPPSFLKRYRFRIACSALALTFGFVGGGLVSHTLAPPLMPEPGTREDHILIADLNKRIDEDFKVKVLRGKCLGVTKQLKGAEGGWVEIVPPPPEDARIVGESLVNHMQGAKGLGVERLFWDRGEQSLVAVIWFGGSLCGWPGVTHGGAIATVLSEKLSLAASLAEGRDSQVSAAAIPQRMPGTGSHAKMFAPANKPDEPAQLSLSYVKPTLANGFYVVRVQPAMDLAQDPAKIVPSEPKGGHEYEATLETLDARICVKAKARFEASSVLQRTGDNVAEAAKSTYTDFKEWMWPSRQQSSSQMA</sequence>
<dbReference type="InterPro" id="IPR052061">
    <property type="entry name" value="PTE-AB_protein"/>
</dbReference>
<keyword evidence="1" id="KW-0812">Transmembrane</keyword>
<keyword evidence="1" id="KW-1133">Transmembrane helix</keyword>
<dbReference type="InterPro" id="IPR029069">
    <property type="entry name" value="HotDog_dom_sf"/>
</dbReference>
<evidence type="ECO:0000313" key="2">
    <source>
        <dbReference type="EMBL" id="TKA22827.1"/>
    </source>
</evidence>
<evidence type="ECO:0000313" key="3">
    <source>
        <dbReference type="Proteomes" id="UP000308549"/>
    </source>
</evidence>
<organism evidence="2 3">
    <name type="scientific">Salinomyces thailandicus</name>
    <dbReference type="NCBI Taxonomy" id="706561"/>
    <lineage>
        <taxon>Eukaryota</taxon>
        <taxon>Fungi</taxon>
        <taxon>Dikarya</taxon>
        <taxon>Ascomycota</taxon>
        <taxon>Pezizomycotina</taxon>
        <taxon>Dothideomycetes</taxon>
        <taxon>Dothideomycetidae</taxon>
        <taxon>Mycosphaerellales</taxon>
        <taxon>Teratosphaeriaceae</taxon>
        <taxon>Salinomyces</taxon>
    </lineage>
</organism>
<dbReference type="AlphaFoldDB" id="A0A4U0TLV7"/>
<proteinExistence type="predicted"/>
<dbReference type="EMBL" id="NAJL01000065">
    <property type="protein sequence ID" value="TKA22827.1"/>
    <property type="molecule type" value="Genomic_DNA"/>
</dbReference>
<dbReference type="PANTHER" id="PTHR47260">
    <property type="entry name" value="UPF0644 PROTEIN PB2B4.06"/>
    <property type="match status" value="1"/>
</dbReference>
<name>A0A4U0TLV7_9PEZI</name>
<feature type="transmembrane region" description="Helical" evidence="1">
    <location>
        <begin position="57"/>
        <end position="79"/>
    </location>
</feature>
<gene>
    <name evidence="2" type="ORF">B0A50_07727</name>
</gene>
<dbReference type="SUPFAM" id="SSF54637">
    <property type="entry name" value="Thioesterase/thiol ester dehydrase-isomerase"/>
    <property type="match status" value="1"/>
</dbReference>